<evidence type="ECO:0000313" key="2">
    <source>
        <dbReference type="Proteomes" id="UP001327219"/>
    </source>
</evidence>
<gene>
    <name evidence="1" type="ORF">Bandiella_01579</name>
</gene>
<name>A0ABZ0UR91_9RICK</name>
<protein>
    <recommendedName>
        <fullName evidence="3">PARP-type domain-containing protein</fullName>
    </recommendedName>
</protein>
<evidence type="ECO:0008006" key="3">
    <source>
        <dbReference type="Google" id="ProtNLM"/>
    </source>
</evidence>
<accession>A0ABZ0UR91</accession>
<dbReference type="RefSeq" id="WP_323733474.1">
    <property type="nucleotide sequence ID" value="NZ_CP110821.1"/>
</dbReference>
<sequence>MNIEKMRKKGFCRICENSVQKVKSENFKVWETGGWKFLILNWECCHKIDKMLKWGVLP</sequence>
<proteinExistence type="predicted"/>
<keyword evidence="1" id="KW-0614">Plasmid</keyword>
<dbReference type="Proteomes" id="UP001327219">
    <property type="component" value="Plasmid unnamed1"/>
</dbReference>
<geneLocation type="plasmid" evidence="1 2">
    <name>unnamed1</name>
</geneLocation>
<dbReference type="EMBL" id="CP110821">
    <property type="protein sequence ID" value="WPX97425.1"/>
    <property type="molecule type" value="Genomic_DNA"/>
</dbReference>
<evidence type="ECO:0000313" key="1">
    <source>
        <dbReference type="EMBL" id="WPX97425.1"/>
    </source>
</evidence>
<reference evidence="1 2" key="1">
    <citation type="submission" date="2022-11" db="EMBL/GenBank/DDBJ databases">
        <title>Host association and intracellularity evolved multiple times independently in the Rickettsiales.</title>
        <authorList>
            <person name="Castelli M."/>
            <person name="Nardi T."/>
            <person name="Gammuto L."/>
            <person name="Bellinzona G."/>
            <person name="Sabaneyeva E."/>
            <person name="Potekhin A."/>
            <person name="Serra V."/>
            <person name="Petroni G."/>
            <person name="Sassera D."/>
        </authorList>
    </citation>
    <scope>NUCLEOTIDE SEQUENCE [LARGE SCALE GENOMIC DNA]</scope>
    <source>
        <strain evidence="1 2">NDG2</strain>
        <plasmid evidence="1 2">unnamed1</plasmid>
    </source>
</reference>
<keyword evidence="2" id="KW-1185">Reference proteome</keyword>
<organism evidence="1 2">
    <name type="scientific">Candidatus Bandiella euplotis</name>
    <dbReference type="NCBI Taxonomy" id="1664265"/>
    <lineage>
        <taxon>Bacteria</taxon>
        <taxon>Pseudomonadati</taxon>
        <taxon>Pseudomonadota</taxon>
        <taxon>Alphaproteobacteria</taxon>
        <taxon>Rickettsiales</taxon>
        <taxon>Candidatus Midichloriaceae</taxon>
        <taxon>Candidatus Bandiella</taxon>
    </lineage>
</organism>